<keyword evidence="3" id="KW-0472">Membrane</keyword>
<feature type="domain" description="DUF4352" evidence="4">
    <location>
        <begin position="173"/>
        <end position="285"/>
    </location>
</feature>
<feature type="region of interest" description="Disordered" evidence="2">
    <location>
        <begin position="129"/>
        <end position="162"/>
    </location>
</feature>
<reference evidence="5" key="1">
    <citation type="journal article" date="2022" name="Front. Microbiol.">
        <title>Mirubactin C rescues the lethal effect of cell wall biosynthesis mutations in Bacillus subtilis.</title>
        <authorList>
            <person name="Kepplinger B."/>
            <person name="Wen X."/>
            <person name="Tyler A.R."/>
            <person name="Kim B.Y."/>
            <person name="Brown J."/>
            <person name="Banks P."/>
            <person name="Dashti Y."/>
            <person name="Mackenzie E.S."/>
            <person name="Wills C."/>
            <person name="Kawai Y."/>
            <person name="Waldron K.J."/>
            <person name="Allenby N.E.E."/>
            <person name="Wu L.J."/>
            <person name="Hall M.J."/>
            <person name="Errington J."/>
        </authorList>
    </citation>
    <scope>NUCLEOTIDE SEQUENCE</scope>
    <source>
        <strain evidence="5">MDA8-470</strain>
    </source>
</reference>
<dbReference type="Pfam" id="PF11611">
    <property type="entry name" value="DUF4352"/>
    <property type="match status" value="1"/>
</dbReference>
<dbReference type="RefSeq" id="WP_265543936.1">
    <property type="nucleotide sequence ID" value="NZ_CP098740.1"/>
</dbReference>
<accession>A0ABY6PVV4</accession>
<gene>
    <name evidence="5" type="ORF">NEH16_19100</name>
</gene>
<dbReference type="Gene3D" id="2.60.40.1240">
    <property type="match status" value="1"/>
</dbReference>
<keyword evidence="3" id="KW-0812">Transmembrane</keyword>
<keyword evidence="6" id="KW-1185">Reference proteome</keyword>
<protein>
    <submittedName>
        <fullName evidence="5">DUF4352 domain-containing protein</fullName>
    </submittedName>
</protein>
<evidence type="ECO:0000256" key="1">
    <source>
        <dbReference type="ARBA" id="ARBA00022729"/>
    </source>
</evidence>
<evidence type="ECO:0000259" key="4">
    <source>
        <dbReference type="Pfam" id="PF11611"/>
    </source>
</evidence>
<keyword evidence="1" id="KW-0732">Signal</keyword>
<feature type="region of interest" description="Disordered" evidence="2">
    <location>
        <begin position="1"/>
        <end position="30"/>
    </location>
</feature>
<dbReference type="InterPro" id="IPR029050">
    <property type="entry name" value="Immunoprotect_excell_Ig-like"/>
</dbReference>
<proteinExistence type="predicted"/>
<organism evidence="5 6">
    <name type="scientific">Streptomyces drozdowiczii</name>
    <dbReference type="NCBI Taxonomy" id="202862"/>
    <lineage>
        <taxon>Bacteria</taxon>
        <taxon>Bacillati</taxon>
        <taxon>Actinomycetota</taxon>
        <taxon>Actinomycetes</taxon>
        <taxon>Kitasatosporales</taxon>
        <taxon>Streptomycetaceae</taxon>
        <taxon>Streptomyces</taxon>
    </lineage>
</organism>
<evidence type="ECO:0000313" key="5">
    <source>
        <dbReference type="EMBL" id="UZK55936.1"/>
    </source>
</evidence>
<name>A0ABY6PVV4_9ACTN</name>
<feature type="compositionally biased region" description="Basic and acidic residues" evidence="2">
    <location>
        <begin position="143"/>
        <end position="162"/>
    </location>
</feature>
<dbReference type="Proteomes" id="UP001164963">
    <property type="component" value="Chromosome"/>
</dbReference>
<dbReference type="InterPro" id="IPR029051">
    <property type="entry name" value="DUF4352"/>
</dbReference>
<dbReference type="EMBL" id="CP098740">
    <property type="protein sequence ID" value="UZK55936.1"/>
    <property type="molecule type" value="Genomic_DNA"/>
</dbReference>
<feature type="compositionally biased region" description="Pro residues" evidence="2">
    <location>
        <begin position="8"/>
        <end position="21"/>
    </location>
</feature>
<evidence type="ECO:0000256" key="2">
    <source>
        <dbReference type="SAM" id="MobiDB-lite"/>
    </source>
</evidence>
<feature type="transmembrane region" description="Helical" evidence="3">
    <location>
        <begin position="40"/>
        <end position="71"/>
    </location>
</feature>
<evidence type="ECO:0000313" key="6">
    <source>
        <dbReference type="Proteomes" id="UP001164963"/>
    </source>
</evidence>
<feature type="transmembrane region" description="Helical" evidence="3">
    <location>
        <begin position="92"/>
        <end position="112"/>
    </location>
</feature>
<keyword evidence="3" id="KW-1133">Transmembrane helix</keyword>
<evidence type="ECO:0000256" key="3">
    <source>
        <dbReference type="SAM" id="Phobius"/>
    </source>
</evidence>
<sequence>MSQFTQPPQSPQPPHPQPQQPYGPAHAPGLRPARNGLGTAALILGLIGAVSGLIPFLFWLAGILGTIALVLGLVGRGRAKRGEATNKKMATFGTVLALIALIMSVVGAVITFKTVDDAVDDLNKAVSDTKASAQPKAGGDAGKGAEKEKSGDDKAGKEEKPTGEALEAGDAIVYDDDLTLTVGDATKYSPGEFAAGHTKGNKAYQVAVVIENAGKEKFDSALVTVEGRAGKDGVDAEQIFDDKVGSGFTGTILPGKKVTVLYAFDAPADAKNLTVEVSPSFTYDSTQWDLKL</sequence>